<evidence type="ECO:0000259" key="3">
    <source>
        <dbReference type="PROSITE" id="PS50200"/>
    </source>
</evidence>
<dbReference type="SMART" id="SM00314">
    <property type="entry name" value="RA"/>
    <property type="match status" value="1"/>
</dbReference>
<evidence type="ECO:0000259" key="4">
    <source>
        <dbReference type="PROSITE" id="PS51126"/>
    </source>
</evidence>
<dbReference type="Pfam" id="PF01843">
    <property type="entry name" value="DIL"/>
    <property type="match status" value="1"/>
</dbReference>
<name>A0A3P9LRL1_ORYLA</name>
<feature type="compositionally biased region" description="Polar residues" evidence="1">
    <location>
        <begin position="913"/>
        <end position="923"/>
    </location>
</feature>
<feature type="region of interest" description="Disordered" evidence="1">
    <location>
        <begin position="873"/>
        <end position="949"/>
    </location>
</feature>
<dbReference type="PANTHER" id="PTHR10398:SF2">
    <property type="entry name" value="AFADIN"/>
    <property type="match status" value="1"/>
</dbReference>
<reference evidence="5 6" key="2">
    <citation type="submission" date="2017-04" db="EMBL/GenBank/DDBJ databases">
        <title>CpG methylation of centromeres and impact of large insertions on vertebrate speciation.</title>
        <authorList>
            <person name="Ichikawa K."/>
            <person name="Yoshimura J."/>
            <person name="Morishita S."/>
        </authorList>
    </citation>
    <scope>NUCLEOTIDE SEQUENCE</scope>
    <source>
        <strain evidence="5 6">HNI</strain>
    </source>
</reference>
<dbReference type="Ensembl" id="ENSORLT00020009692.1">
    <property type="protein sequence ID" value="ENSORLP00020023384.1"/>
    <property type="gene ID" value="ENSORLG00020004224.1"/>
</dbReference>
<dbReference type="SUPFAM" id="SSF54236">
    <property type="entry name" value="Ubiquitin-like"/>
    <property type="match status" value="1"/>
</dbReference>
<dbReference type="AlphaFoldDB" id="A0A3P9LRL1"/>
<dbReference type="Gene3D" id="2.30.42.10">
    <property type="match status" value="1"/>
</dbReference>
<feature type="compositionally biased region" description="Basic and acidic residues" evidence="1">
    <location>
        <begin position="1028"/>
        <end position="1039"/>
    </location>
</feature>
<dbReference type="PROSITE" id="PS50200">
    <property type="entry name" value="RA"/>
    <property type="match status" value="1"/>
</dbReference>
<dbReference type="InterPro" id="IPR002710">
    <property type="entry name" value="Dilute_dom"/>
</dbReference>
<dbReference type="PANTHER" id="PTHR10398">
    <property type="entry name" value="AFADIN"/>
    <property type="match status" value="1"/>
</dbReference>
<sequence length="1058" mass="117344">ALGFCPLFSSTSTLPLSSILDHYSSFKTEGGAATKCLRVSSSSPTRQVLQTLSERFRPDMKMLTSRYALYEVHRDEERKLEPEEKPLVVQLSWNPGNREGRFVLKKDDDHVEVTSSSSEPQIFWELCLSRLPRSPETDAVIEGNRPGGRKGRRSSDLQKDAFTKGKEGEQEQRSRPGGEQVMTSDLLNNNSLCWSNPHQQKHEGEELRQPGLPLGIYFCDDGESQKSLFFSWVCLEGESLSSFSSSSSCSSSCSSSSEEAFLSAIINDISSSTDHFRLSPAFVLYTAARFALQRHLASSSCRDGVTSIANKMVTMIETVIQASPDLIQSQQFMVGSLAFWLANSSELLIFLKRDKDLGPLTQHSQLDLSHLVHTAYSFLLQSLRNQLCQHLPTFLIDPERHEMVLNTLMSSMSLLRRCRVNPAFSIQLFSQLFHFISAWLFNKLVSSGTSNSGLRSHYWGSAVRQRLTAIEGWAERQGLELVADYHLGHITQATTLLTMNKYSMEDATVISGTCFRLNSLQLRTLLSGYLYAANEPSIPPGLIDAVVGAAETSADNLIRSEGRDIQMEESLALQLPFLLPEEGFSCHSVSGVPQGLRDFLEPISQKGVRLLWTVHLDGDAEPRAAQRQPTVESITLHKPVNSGMGVSIVAAKQSRKTWVSSSDQLLAAGDQLLSVDGHSLHGLNQERAAAVMMQTGPVVTLQVAKSGASYHGLQALMGPPAPENTSSKGGGEAAPENGQPSVVGGRARKEQTMHRSSPNLSGQASTLIETRQSFSQDNLSVDSERPLLDKRQNKWEQNAKSGSCFSSFPIRCSASAHDILSGRSSPSKPQQRGRDSCAGVWRAPFPQQAVPTVQPIRIDIPVTRAVYASPPLTTFQQNSSRTGRTLHADRQGPWSPAGRIFTASAATKASDKPQVSITPTKHVSFQEPPPQQRSSGPGRRGDLRGLSDPWRREAREELRKQQRLLAVERLQQEVEELQKKEQRTAQENDRLRRLSLELQFQRRLQEAQRGEDEEEEILKKVMRRRRGHEAERRKEETRGSCRKPSVSVVGLFFSASGK</sequence>
<feature type="compositionally biased region" description="Basic and acidic residues" evidence="1">
    <location>
        <begin position="153"/>
        <end position="176"/>
    </location>
</feature>
<feature type="domain" description="PDZ" evidence="2">
    <location>
        <begin position="633"/>
        <end position="707"/>
    </location>
</feature>
<dbReference type="Pfam" id="PF00788">
    <property type="entry name" value="RA"/>
    <property type="match status" value="1"/>
</dbReference>
<dbReference type="CDD" id="cd15471">
    <property type="entry name" value="Myo5p-like_CBD_afadin"/>
    <property type="match status" value="1"/>
</dbReference>
<evidence type="ECO:0000259" key="2">
    <source>
        <dbReference type="PROSITE" id="PS50106"/>
    </source>
</evidence>
<evidence type="ECO:0008006" key="7">
    <source>
        <dbReference type="Google" id="ProtNLM"/>
    </source>
</evidence>
<protein>
    <recommendedName>
        <fullName evidence="7">Afadin, adherens junction formation factor a</fullName>
    </recommendedName>
</protein>
<feature type="compositionally biased region" description="Basic and acidic residues" evidence="1">
    <location>
        <begin position="939"/>
        <end position="949"/>
    </location>
</feature>
<evidence type="ECO:0000313" key="5">
    <source>
        <dbReference type="Ensembl" id="ENSORLP00020023384.1"/>
    </source>
</evidence>
<dbReference type="InterPro" id="IPR029071">
    <property type="entry name" value="Ubiquitin-like_domsf"/>
</dbReference>
<feature type="domain" description="Ras-associating" evidence="3">
    <location>
        <begin position="23"/>
        <end position="109"/>
    </location>
</feature>
<feature type="compositionally biased region" description="Polar residues" evidence="1">
    <location>
        <begin position="873"/>
        <end position="883"/>
    </location>
</feature>
<dbReference type="PROSITE" id="PS51126">
    <property type="entry name" value="DILUTE"/>
    <property type="match status" value="1"/>
</dbReference>
<feature type="region of interest" description="Disordered" evidence="1">
    <location>
        <begin position="137"/>
        <end position="182"/>
    </location>
</feature>
<dbReference type="InterPro" id="IPR037977">
    <property type="entry name" value="CBD_Afadin"/>
</dbReference>
<dbReference type="Proteomes" id="UP000265180">
    <property type="component" value="Chromosome 22"/>
</dbReference>
<dbReference type="InterPro" id="IPR036034">
    <property type="entry name" value="PDZ_sf"/>
</dbReference>
<dbReference type="InterPro" id="IPR000159">
    <property type="entry name" value="RA_dom"/>
</dbReference>
<dbReference type="InterPro" id="IPR028842">
    <property type="entry name" value="Afadin"/>
</dbReference>
<reference key="1">
    <citation type="journal article" date="2007" name="Nature">
        <title>The medaka draft genome and insights into vertebrate genome evolution.</title>
        <authorList>
            <person name="Kasahara M."/>
            <person name="Naruse K."/>
            <person name="Sasaki S."/>
            <person name="Nakatani Y."/>
            <person name="Qu W."/>
            <person name="Ahsan B."/>
            <person name="Yamada T."/>
            <person name="Nagayasu Y."/>
            <person name="Doi K."/>
            <person name="Kasai Y."/>
            <person name="Jindo T."/>
            <person name="Kobayashi D."/>
            <person name="Shimada A."/>
            <person name="Toyoda A."/>
            <person name="Kuroki Y."/>
            <person name="Fujiyama A."/>
            <person name="Sasaki T."/>
            <person name="Shimizu A."/>
            <person name="Asakawa S."/>
            <person name="Shimizu N."/>
            <person name="Hashimoto S."/>
            <person name="Yang J."/>
            <person name="Lee Y."/>
            <person name="Matsushima K."/>
            <person name="Sugano S."/>
            <person name="Sakaizumi M."/>
            <person name="Narita T."/>
            <person name="Ohishi K."/>
            <person name="Haga S."/>
            <person name="Ohta F."/>
            <person name="Nomoto H."/>
            <person name="Nogata K."/>
            <person name="Morishita T."/>
            <person name="Endo T."/>
            <person name="Shin-I T."/>
            <person name="Takeda H."/>
            <person name="Morishita S."/>
            <person name="Kohara Y."/>
        </authorList>
    </citation>
    <scope>NUCLEOTIDE SEQUENCE [LARGE SCALE GENOMIC DNA]</scope>
    <source>
        <strain>Hd-rR</strain>
    </source>
</reference>
<reference evidence="5" key="3">
    <citation type="submission" date="2025-08" db="UniProtKB">
        <authorList>
            <consortium name="Ensembl"/>
        </authorList>
    </citation>
    <scope>IDENTIFICATION</scope>
    <source>
        <strain evidence="5">HNI</strain>
    </source>
</reference>
<dbReference type="Gene3D" id="3.10.20.90">
    <property type="entry name" value="Phosphatidylinositol 3-kinase Catalytic Subunit, Chain A, domain 1"/>
    <property type="match status" value="1"/>
</dbReference>
<feature type="compositionally biased region" description="Polar residues" evidence="1">
    <location>
        <begin position="754"/>
        <end position="764"/>
    </location>
</feature>
<evidence type="ECO:0000313" key="6">
    <source>
        <dbReference type="Proteomes" id="UP000265180"/>
    </source>
</evidence>
<proteinExistence type="predicted"/>
<dbReference type="GO" id="GO:0005911">
    <property type="term" value="C:cell-cell junction"/>
    <property type="evidence" value="ECO:0007669"/>
    <property type="project" value="InterPro"/>
</dbReference>
<dbReference type="SUPFAM" id="SSF50156">
    <property type="entry name" value="PDZ domain-like"/>
    <property type="match status" value="1"/>
</dbReference>
<feature type="region of interest" description="Disordered" evidence="1">
    <location>
        <begin position="1023"/>
        <end position="1042"/>
    </location>
</feature>
<reference evidence="5" key="4">
    <citation type="submission" date="2025-09" db="UniProtKB">
        <authorList>
            <consortium name="Ensembl"/>
        </authorList>
    </citation>
    <scope>IDENTIFICATION</scope>
    <source>
        <strain evidence="5">HNI</strain>
    </source>
</reference>
<evidence type="ECO:0000256" key="1">
    <source>
        <dbReference type="SAM" id="MobiDB-lite"/>
    </source>
</evidence>
<dbReference type="PROSITE" id="PS50106">
    <property type="entry name" value="PDZ"/>
    <property type="match status" value="1"/>
</dbReference>
<feature type="region of interest" description="Disordered" evidence="1">
    <location>
        <begin position="714"/>
        <end position="764"/>
    </location>
</feature>
<dbReference type="InterPro" id="IPR001478">
    <property type="entry name" value="PDZ"/>
</dbReference>
<dbReference type="GO" id="GO:0007165">
    <property type="term" value="P:signal transduction"/>
    <property type="evidence" value="ECO:0007669"/>
    <property type="project" value="InterPro"/>
</dbReference>
<organism evidence="5 6">
    <name type="scientific">Oryzias latipes</name>
    <name type="common">Japanese rice fish</name>
    <name type="synonym">Japanese killifish</name>
    <dbReference type="NCBI Taxonomy" id="8090"/>
    <lineage>
        <taxon>Eukaryota</taxon>
        <taxon>Metazoa</taxon>
        <taxon>Chordata</taxon>
        <taxon>Craniata</taxon>
        <taxon>Vertebrata</taxon>
        <taxon>Euteleostomi</taxon>
        <taxon>Actinopterygii</taxon>
        <taxon>Neopterygii</taxon>
        <taxon>Teleostei</taxon>
        <taxon>Neoteleostei</taxon>
        <taxon>Acanthomorphata</taxon>
        <taxon>Ovalentaria</taxon>
        <taxon>Atherinomorphae</taxon>
        <taxon>Beloniformes</taxon>
        <taxon>Adrianichthyidae</taxon>
        <taxon>Oryziinae</taxon>
        <taxon>Oryzias</taxon>
    </lineage>
</organism>
<accession>A0A3P9LRL1</accession>
<dbReference type="SMART" id="SM01132">
    <property type="entry name" value="DIL"/>
    <property type="match status" value="1"/>
</dbReference>
<feature type="domain" description="Dilute" evidence="4">
    <location>
        <begin position="310"/>
        <end position="552"/>
    </location>
</feature>